<comment type="similarity">
    <text evidence="2">Belongs to the CDP-alcohol phosphatidyltransferase class-I family.</text>
</comment>
<dbReference type="InterPro" id="IPR048254">
    <property type="entry name" value="CDP_ALCOHOL_P_TRANSF_CS"/>
</dbReference>
<dbReference type="eggNOG" id="arCOG00670">
    <property type="taxonomic scope" value="Archaea"/>
</dbReference>
<feature type="transmembrane region" description="Helical" evidence="3">
    <location>
        <begin position="172"/>
        <end position="195"/>
    </location>
</feature>
<dbReference type="InterPro" id="IPR000462">
    <property type="entry name" value="CDP-OH_P_trans"/>
</dbReference>
<proteinExistence type="inferred from homology"/>
<feature type="transmembrane region" description="Helical" evidence="3">
    <location>
        <begin position="96"/>
        <end position="122"/>
    </location>
</feature>
<dbReference type="EMBL" id="AP011532">
    <property type="protein sequence ID" value="BAI62384.1"/>
    <property type="molecule type" value="Genomic_DNA"/>
</dbReference>
<dbReference type="AlphaFoldDB" id="D1Z112"/>
<dbReference type="GO" id="GO:0008654">
    <property type="term" value="P:phospholipid biosynthetic process"/>
    <property type="evidence" value="ECO:0007669"/>
    <property type="project" value="InterPro"/>
</dbReference>
<gene>
    <name evidence="4" type="ordered locus">MCP_2312</name>
</gene>
<dbReference type="Proteomes" id="UP000001882">
    <property type="component" value="Chromosome"/>
</dbReference>
<reference evidence="5" key="3">
    <citation type="journal article" date="2011" name="PLoS ONE">
        <title>Genome sequence of a mesophilic hydrogenotrophic methanogen Methanocella paludicola, the first cultivated representative of the order Methanocellales.</title>
        <authorList>
            <person name="Sakai S."/>
            <person name="Takaki Y."/>
            <person name="Shimamura S."/>
            <person name="Sekine M."/>
            <person name="Tajima T."/>
            <person name="Kosugi H."/>
            <person name="Ichikawa N."/>
            <person name="Tasumi E."/>
            <person name="Hiraki A.T."/>
            <person name="Shimizu A."/>
            <person name="Kato Y."/>
            <person name="Nishiko R."/>
            <person name="Mori K."/>
            <person name="Fujita N."/>
            <person name="Imachi H."/>
            <person name="Takai K."/>
        </authorList>
    </citation>
    <scope>NUCLEOTIDE SEQUENCE [LARGE SCALE GENOMIC DNA]</scope>
    <source>
        <strain evidence="5">DSM 17711 / JCM 13418 / NBRC 101707 / SANAE</strain>
    </source>
</reference>
<keyword evidence="3" id="KW-0472">Membrane</keyword>
<keyword evidence="1 2" id="KW-0808">Transferase</keyword>
<sequence>MVNITKYRDRLIHYIDPVARVFAKMGLTPNQLTLISLLFGIASAALYGLQHAWLAAAFLLLSGLFDFIDGGVARINDKASTFGAAIDWIIDKYVDCLVLIGIGLGGLADMRIVAIAVFGSMINTFIKPVTYAEIGFDKKEDGKIKDPLEGIGIFGRPETAITLIVLSLFDQLYWAVVIVAVMTNFSALQRIVYLYTHMRQRDRL</sequence>
<reference evidence="4 5" key="1">
    <citation type="journal article" date="2007" name="Appl. Environ. Microbiol.">
        <title>Isolation of key methanogens for global methane emission from rice paddy fields: a novel isolate affiliated with the clone cluster rice cluster I.</title>
        <authorList>
            <person name="Sakai S."/>
            <person name="Imachi H."/>
            <person name="Sekiguchi Y."/>
            <person name="Ohashi A."/>
            <person name="Harada H."/>
            <person name="Kamagata Y."/>
        </authorList>
    </citation>
    <scope>NUCLEOTIDE SEQUENCE [LARGE SCALE GENOMIC DNA]</scope>
    <source>
        <strain evidence="5">DSM 17711 / JCM 13418 / NBRC 101707 / SANAE</strain>
    </source>
</reference>
<dbReference type="InParanoid" id="D1Z112"/>
<dbReference type="Pfam" id="PF01066">
    <property type="entry name" value="CDP-OH_P_transf"/>
    <property type="match status" value="1"/>
</dbReference>
<dbReference type="InterPro" id="IPR043130">
    <property type="entry name" value="CDP-OH_PTrfase_TM_dom"/>
</dbReference>
<feature type="transmembrane region" description="Helical" evidence="3">
    <location>
        <begin position="55"/>
        <end position="75"/>
    </location>
</feature>
<keyword evidence="5" id="KW-1185">Reference proteome</keyword>
<feature type="transmembrane region" description="Helical" evidence="3">
    <location>
        <begin position="32"/>
        <end position="49"/>
    </location>
</feature>
<dbReference type="GO" id="GO:0016020">
    <property type="term" value="C:membrane"/>
    <property type="evidence" value="ECO:0007669"/>
    <property type="project" value="InterPro"/>
</dbReference>
<evidence type="ECO:0000256" key="1">
    <source>
        <dbReference type="ARBA" id="ARBA00022679"/>
    </source>
</evidence>
<dbReference type="Gene3D" id="1.20.120.1760">
    <property type="match status" value="1"/>
</dbReference>
<organism evidence="4 5">
    <name type="scientific">Methanocella paludicola (strain DSM 17711 / JCM 13418 / NBRC 101707 / SANAE)</name>
    <dbReference type="NCBI Taxonomy" id="304371"/>
    <lineage>
        <taxon>Archaea</taxon>
        <taxon>Methanobacteriati</taxon>
        <taxon>Methanobacteriota</taxon>
        <taxon>Stenosarchaea group</taxon>
        <taxon>Methanomicrobia</taxon>
        <taxon>Methanocellales</taxon>
        <taxon>Methanocellaceae</taxon>
        <taxon>Methanocella</taxon>
    </lineage>
</organism>
<evidence type="ECO:0000313" key="4">
    <source>
        <dbReference type="EMBL" id="BAI62384.1"/>
    </source>
</evidence>
<evidence type="ECO:0000313" key="5">
    <source>
        <dbReference type="Proteomes" id="UP000001882"/>
    </source>
</evidence>
<dbReference type="KEGG" id="mpd:MCP_2312"/>
<evidence type="ECO:0000256" key="2">
    <source>
        <dbReference type="RuleBase" id="RU003750"/>
    </source>
</evidence>
<dbReference type="RefSeq" id="WP_012901058.1">
    <property type="nucleotide sequence ID" value="NC_013665.1"/>
</dbReference>
<dbReference type="PATRIC" id="fig|304371.9.peg.2353"/>
<accession>D1Z112</accession>
<keyword evidence="3" id="KW-0812">Transmembrane</keyword>
<reference evidence="4 5" key="2">
    <citation type="journal article" date="2008" name="Int. J. Syst. Evol. Microbiol.">
        <title>Methanocella paludicola gen. nov., sp. nov., a methane-producing archaeon, the first isolate of the lineage 'Rice Cluster I', and proposal of the new archaeal order Methanocellales ord. nov.</title>
        <authorList>
            <person name="Sakai S."/>
            <person name="Imachi H."/>
            <person name="Hanada S."/>
            <person name="Ohashi A."/>
            <person name="Harada H."/>
            <person name="Kamagata Y."/>
        </authorList>
    </citation>
    <scope>NUCLEOTIDE SEQUENCE [LARGE SCALE GENOMIC DNA]</scope>
    <source>
        <strain evidence="5">DSM 17711 / JCM 13418 / NBRC 101707 / SANAE</strain>
    </source>
</reference>
<keyword evidence="3" id="KW-1133">Transmembrane helix</keyword>
<dbReference type="PROSITE" id="PS00379">
    <property type="entry name" value="CDP_ALCOHOL_P_TRANSF"/>
    <property type="match status" value="1"/>
</dbReference>
<dbReference type="STRING" id="304371.MCP_2312"/>
<dbReference type="GO" id="GO:0016780">
    <property type="term" value="F:phosphotransferase activity, for other substituted phosphate groups"/>
    <property type="evidence" value="ECO:0007669"/>
    <property type="project" value="InterPro"/>
</dbReference>
<protein>
    <submittedName>
        <fullName evidence="4">CDP-alcohol phosphatidyltransferase family protein</fullName>
    </submittedName>
</protein>
<evidence type="ECO:0000256" key="3">
    <source>
        <dbReference type="SAM" id="Phobius"/>
    </source>
</evidence>
<dbReference type="GeneID" id="8682114"/>
<name>D1Z112_METPS</name>